<reference evidence="16" key="1">
    <citation type="submission" date="2018-05" db="EMBL/GenBank/DDBJ databases">
        <title>Draft genome of Mucuna pruriens seed.</title>
        <authorList>
            <person name="Nnadi N.E."/>
            <person name="Vos R."/>
            <person name="Hasami M.H."/>
            <person name="Devisetty U.K."/>
            <person name="Aguiy J.C."/>
        </authorList>
    </citation>
    <scope>NUCLEOTIDE SEQUENCE [LARGE SCALE GENOMIC DNA]</scope>
    <source>
        <strain evidence="16">JCA_2017</strain>
    </source>
</reference>
<name>A0A371G7N2_MUCPR</name>
<dbReference type="Pfam" id="PF17917">
    <property type="entry name" value="RT_RNaseH"/>
    <property type="match status" value="2"/>
</dbReference>
<dbReference type="InterPro" id="IPR041588">
    <property type="entry name" value="Integrase_H2C2"/>
</dbReference>
<evidence type="ECO:0000256" key="6">
    <source>
        <dbReference type="ARBA" id="ARBA00022750"/>
    </source>
</evidence>
<dbReference type="GO" id="GO:0006310">
    <property type="term" value="P:DNA recombination"/>
    <property type="evidence" value="ECO:0007669"/>
    <property type="project" value="UniProtKB-KW"/>
</dbReference>
<dbReference type="InterPro" id="IPR036397">
    <property type="entry name" value="RNaseH_sf"/>
</dbReference>
<evidence type="ECO:0000313" key="17">
    <source>
        <dbReference type="Proteomes" id="UP000257109"/>
    </source>
</evidence>
<keyword evidence="5" id="KW-0479">Metal-binding</keyword>
<sequence>MHAEHFLRFIGGFHGGVHGRLHGVHRHFRCMSRKSGPSTEAVHRNRLGVELLKMPLHGNKGDCARPPGIKSMGRGHAGIYRRFIKNFSKIACHCPNYCKKMWSLSSTKNAYKPLKRAPVRANVRCIQLSPQSRSRPARRSWPVSTRDCLCISNHGPGPDKLYDYEKRATAIVFSLDKFHSYLLGSKVIIFSDHVVLKYLLKKSDAKPRLTRWILLLQEFDLEIRDKKGADNAVADHLSRIERESDLMPIRDDFPDEQLLHMDTSTMIHRHMQFHCCISLYKEKIKSDAKYYIWDDLYLWKGDSDQVIHRCIPNSKISSFLHFCHVVVGGGHHGSTWTTQKVLECGFYWPIIFRDTHQFVSAYEQCQRAWTTMSRRHEMPQQPILFCEVFDIWGIDFMGPFPISNGYSYILLVVDYMSRWVEAVATKTNDGKVVVNFLKSNIFCKFGLPKVLISDQGSHFCNQAMSSLLEKYEVVHQVDTAYHPQSNGQAKVFNREIKKILQKLTNLGWKDWSRHLEDTLWAYRTTYQTPLGMSPYQIVFGKVCHLPIELEHQAYQTVKKCNMAYDQAGEERKLQLQELEELHLGAYENSRIYKQQVKQFHDHRILRKEFQVGQKLIASKLCSKWDGPFIITKALPYGAVELQDELTRSTFQVNGQQLKIFHEARSCKTRSEKKKKRKREHESMCHASDTCSMIVIHVPKKYGTWRMCIDCRPINNITIRYKHLISHLDDLLDEFHGSQIFSKIDLRSGYHQIRMKEGDEWKTAIKTMFSLYEWLVMSFDLTNVPSTLMRLMNHVLRSLIGKCVVVYFDDILIYSTCLNDHLLHVKRVLEILKKETLYANSEKCTFCIHEVVFLGYFVNSHGIKVNEEKVKVIQEWPTPKTVSEVRSFHGLASFYKRFVRDFSILLEQIQERAFEALKDRLTHAPTIALPNFAKSFMLECDASNVGIGAILLQEEHLIAYFREKLKGVHLNYSTYDQELYALMRALHVWQHYFLPKEFVIHIDHKSLKHLKDQSKLSKTHAKLIKFLEEFPYVIKYKQGNMNIVADALSKRYALIAILETKFLGLECLKKLYENDIDFGEAYALFVHRPMMRLCVPRSSIRDFLVKEAHEGGLMDHLNELKTYEILFEHFFWPYVRKNINHVCERYLVCKMAYSKIDISVDFIFGLPISNGDRDPILWWLIDFQRLPILFRALMWMMHGGCEVAYPRPLFQIGSPSFLNIFGGPYVVSLVQSYSFQPIVIHKLVDKLKIVNSTISHSPFELVYGFNPLSPLDLLPLPIMPSWVNDEGLSKAQFVKKFHERVRSHIEKKKEQYVHLRKERFPHLRKSKLLRREDGPFKILKKINGTAYKVKMSRENGGNIIFNVIDLTSFVVSTQAPNLRPNSLQEGKDDTYIEGHSHIPHEGFKEEETHALEGPITRGRLKKLQEEVQQKLAALKG</sequence>
<dbReference type="InterPro" id="IPR000477">
    <property type="entry name" value="RT_dom"/>
</dbReference>
<dbReference type="Pfam" id="PF00665">
    <property type="entry name" value="rve"/>
    <property type="match status" value="1"/>
</dbReference>
<keyword evidence="11" id="KW-0695">RNA-directed DNA polymerase</keyword>
<evidence type="ECO:0000256" key="10">
    <source>
        <dbReference type="ARBA" id="ARBA00022908"/>
    </source>
</evidence>
<gene>
    <name evidence="16" type="ORF">CR513_32090</name>
</gene>
<dbReference type="PROSITE" id="PS50994">
    <property type="entry name" value="INTEGRASE"/>
    <property type="match status" value="1"/>
</dbReference>
<dbReference type="InterPro" id="IPR056924">
    <property type="entry name" value="SH3_Tf2-1"/>
</dbReference>
<dbReference type="InterPro" id="IPR050951">
    <property type="entry name" value="Retrovirus_Pol_polyprotein"/>
</dbReference>
<protein>
    <recommendedName>
        <fullName evidence="15">Integrase catalytic domain-containing protein</fullName>
    </recommendedName>
</protein>
<dbReference type="SUPFAM" id="SSF56672">
    <property type="entry name" value="DNA/RNA polymerases"/>
    <property type="match status" value="2"/>
</dbReference>
<dbReference type="InterPro" id="IPR043502">
    <property type="entry name" value="DNA/RNA_pol_sf"/>
</dbReference>
<dbReference type="Pfam" id="PF17921">
    <property type="entry name" value="Integrase_H2C2"/>
    <property type="match status" value="1"/>
</dbReference>
<keyword evidence="2" id="KW-0808">Transferase</keyword>
<evidence type="ECO:0000256" key="4">
    <source>
        <dbReference type="ARBA" id="ARBA00022722"/>
    </source>
</evidence>
<keyword evidence="14" id="KW-0233">DNA recombination</keyword>
<dbReference type="GO" id="GO:0006508">
    <property type="term" value="P:proteolysis"/>
    <property type="evidence" value="ECO:0007669"/>
    <property type="project" value="UniProtKB-KW"/>
</dbReference>
<dbReference type="PANTHER" id="PTHR37984:SF5">
    <property type="entry name" value="PROTEIN NYNRIN-LIKE"/>
    <property type="match status" value="1"/>
</dbReference>
<evidence type="ECO:0000313" key="16">
    <source>
        <dbReference type="EMBL" id="RDX86566.1"/>
    </source>
</evidence>
<dbReference type="Gene3D" id="3.30.420.10">
    <property type="entry name" value="Ribonuclease H-like superfamily/Ribonuclease H"/>
    <property type="match status" value="1"/>
</dbReference>
<evidence type="ECO:0000256" key="7">
    <source>
        <dbReference type="ARBA" id="ARBA00022759"/>
    </source>
</evidence>
<dbReference type="Gene3D" id="1.10.340.70">
    <property type="match status" value="2"/>
</dbReference>
<keyword evidence="7" id="KW-0255">Endonuclease</keyword>
<dbReference type="SUPFAM" id="SSF53098">
    <property type="entry name" value="Ribonuclease H-like"/>
    <property type="match status" value="1"/>
</dbReference>
<evidence type="ECO:0000256" key="3">
    <source>
        <dbReference type="ARBA" id="ARBA00022695"/>
    </source>
</evidence>
<evidence type="ECO:0000256" key="11">
    <source>
        <dbReference type="ARBA" id="ARBA00022918"/>
    </source>
</evidence>
<evidence type="ECO:0000256" key="13">
    <source>
        <dbReference type="ARBA" id="ARBA00023125"/>
    </source>
</evidence>
<dbReference type="Gene3D" id="3.30.70.270">
    <property type="match status" value="2"/>
</dbReference>
<dbReference type="Gene3D" id="3.10.10.10">
    <property type="entry name" value="HIV Type 1 Reverse Transcriptase, subunit A, domain 1"/>
    <property type="match status" value="1"/>
</dbReference>
<dbReference type="GO" id="GO:0004190">
    <property type="term" value="F:aspartic-type endopeptidase activity"/>
    <property type="evidence" value="ECO:0007669"/>
    <property type="project" value="UniProtKB-KW"/>
</dbReference>
<keyword evidence="9" id="KW-0460">Magnesium</keyword>
<feature type="domain" description="Integrase catalytic" evidence="15">
    <location>
        <begin position="378"/>
        <end position="542"/>
    </location>
</feature>
<dbReference type="GO" id="GO:0003677">
    <property type="term" value="F:DNA binding"/>
    <property type="evidence" value="ECO:0007669"/>
    <property type="project" value="UniProtKB-KW"/>
</dbReference>
<dbReference type="CDD" id="cd01647">
    <property type="entry name" value="RT_LTR"/>
    <property type="match status" value="1"/>
</dbReference>
<evidence type="ECO:0000256" key="1">
    <source>
        <dbReference type="ARBA" id="ARBA00022670"/>
    </source>
</evidence>
<dbReference type="InterPro" id="IPR041373">
    <property type="entry name" value="RT_RNaseH"/>
</dbReference>
<accession>A0A371G7N2</accession>
<evidence type="ECO:0000256" key="12">
    <source>
        <dbReference type="ARBA" id="ARBA00022932"/>
    </source>
</evidence>
<dbReference type="EMBL" id="QJKJ01006486">
    <property type="protein sequence ID" value="RDX86566.1"/>
    <property type="molecule type" value="Genomic_DNA"/>
</dbReference>
<dbReference type="GO" id="GO:0003964">
    <property type="term" value="F:RNA-directed DNA polymerase activity"/>
    <property type="evidence" value="ECO:0007669"/>
    <property type="project" value="UniProtKB-KW"/>
</dbReference>
<evidence type="ECO:0000256" key="8">
    <source>
        <dbReference type="ARBA" id="ARBA00022801"/>
    </source>
</evidence>
<evidence type="ECO:0000259" key="15">
    <source>
        <dbReference type="PROSITE" id="PS50994"/>
    </source>
</evidence>
<dbReference type="GO" id="GO:0004519">
    <property type="term" value="F:endonuclease activity"/>
    <property type="evidence" value="ECO:0007669"/>
    <property type="project" value="UniProtKB-KW"/>
</dbReference>
<dbReference type="FunFam" id="3.30.420.10:FF:000032">
    <property type="entry name" value="Retrovirus-related Pol polyprotein from transposon 297-like Protein"/>
    <property type="match status" value="1"/>
</dbReference>
<keyword evidence="1" id="KW-0645">Protease</keyword>
<keyword evidence="3" id="KW-0548">Nucleotidyltransferase</keyword>
<dbReference type="Pfam" id="PF24626">
    <property type="entry name" value="SH3_Tf2-1"/>
    <property type="match status" value="1"/>
</dbReference>
<dbReference type="GO" id="GO:0015074">
    <property type="term" value="P:DNA integration"/>
    <property type="evidence" value="ECO:0007669"/>
    <property type="project" value="UniProtKB-KW"/>
</dbReference>
<evidence type="ECO:0000256" key="14">
    <source>
        <dbReference type="ARBA" id="ARBA00023172"/>
    </source>
</evidence>
<keyword evidence="4" id="KW-0540">Nuclease</keyword>
<dbReference type="PANTHER" id="PTHR37984">
    <property type="entry name" value="PROTEIN CBG26694"/>
    <property type="match status" value="1"/>
</dbReference>
<dbReference type="OrthoDB" id="1434039at2759"/>
<dbReference type="InterPro" id="IPR001584">
    <property type="entry name" value="Integrase_cat-core"/>
</dbReference>
<keyword evidence="10" id="KW-0229">DNA integration</keyword>
<dbReference type="Proteomes" id="UP000257109">
    <property type="component" value="Unassembled WGS sequence"/>
</dbReference>
<comment type="caution">
    <text evidence="16">The sequence shown here is derived from an EMBL/GenBank/DDBJ whole genome shotgun (WGS) entry which is preliminary data.</text>
</comment>
<keyword evidence="17" id="KW-1185">Reference proteome</keyword>
<dbReference type="GO" id="GO:0046872">
    <property type="term" value="F:metal ion binding"/>
    <property type="evidence" value="ECO:0007669"/>
    <property type="project" value="UniProtKB-KW"/>
</dbReference>
<evidence type="ECO:0000256" key="5">
    <source>
        <dbReference type="ARBA" id="ARBA00022723"/>
    </source>
</evidence>
<keyword evidence="13" id="KW-0238">DNA-binding</keyword>
<evidence type="ECO:0000256" key="9">
    <source>
        <dbReference type="ARBA" id="ARBA00022842"/>
    </source>
</evidence>
<feature type="non-terminal residue" evidence="16">
    <location>
        <position position="1"/>
    </location>
</feature>
<keyword evidence="6" id="KW-0064">Aspartyl protease</keyword>
<dbReference type="InterPro" id="IPR043128">
    <property type="entry name" value="Rev_trsase/Diguanyl_cyclase"/>
</dbReference>
<dbReference type="InterPro" id="IPR012337">
    <property type="entry name" value="RNaseH-like_sf"/>
</dbReference>
<dbReference type="Pfam" id="PF00078">
    <property type="entry name" value="RVT_1"/>
    <property type="match status" value="1"/>
</dbReference>
<organism evidence="16 17">
    <name type="scientific">Mucuna pruriens</name>
    <name type="common">Velvet bean</name>
    <name type="synonym">Dolichos pruriens</name>
    <dbReference type="NCBI Taxonomy" id="157652"/>
    <lineage>
        <taxon>Eukaryota</taxon>
        <taxon>Viridiplantae</taxon>
        <taxon>Streptophyta</taxon>
        <taxon>Embryophyta</taxon>
        <taxon>Tracheophyta</taxon>
        <taxon>Spermatophyta</taxon>
        <taxon>Magnoliopsida</taxon>
        <taxon>eudicotyledons</taxon>
        <taxon>Gunneridae</taxon>
        <taxon>Pentapetalae</taxon>
        <taxon>rosids</taxon>
        <taxon>fabids</taxon>
        <taxon>Fabales</taxon>
        <taxon>Fabaceae</taxon>
        <taxon>Papilionoideae</taxon>
        <taxon>50 kb inversion clade</taxon>
        <taxon>NPAAA clade</taxon>
        <taxon>indigoferoid/millettioid clade</taxon>
        <taxon>Phaseoleae</taxon>
        <taxon>Mucuna</taxon>
    </lineage>
</organism>
<proteinExistence type="predicted"/>
<keyword evidence="8" id="KW-0378">Hydrolase</keyword>
<dbReference type="GO" id="GO:0003887">
    <property type="term" value="F:DNA-directed DNA polymerase activity"/>
    <property type="evidence" value="ECO:0007669"/>
    <property type="project" value="UniProtKB-KW"/>
</dbReference>
<keyword evidence="12" id="KW-0239">DNA-directed DNA polymerase</keyword>
<evidence type="ECO:0000256" key="2">
    <source>
        <dbReference type="ARBA" id="ARBA00022679"/>
    </source>
</evidence>
<dbReference type="CDD" id="cd09274">
    <property type="entry name" value="RNase_HI_RT_Ty3"/>
    <property type="match status" value="2"/>
</dbReference>